<evidence type="ECO:0000313" key="5">
    <source>
        <dbReference type="Proteomes" id="UP001551482"/>
    </source>
</evidence>
<sequence length="389" mass="40914">MTNLAPGANLALPDGALTLRVPGPYDLSLLITDDSGRVRGDADFVFFNQTTAPGVRLQGDTASVTPRSLRPGATRVTLVVSPADPATRLGNLPTPNLTVTDTRGTPVARFTPHPVNHETVLLLAELYARNNAWKIRALGQGYADGLAGIARDFGVDVIDEPAPAAAPARTPTPPRPHTPVPPRPQTPARAAAHPSAPPLAPMPPADGSNPFGPRPTPAAAPPPGLPTTPAPFPSQPTSATPPPPFPPAPADITRFRSEVIALTNAERANHGMGSLSAEPRLTQAAQAHSDDMAARDYFDHASLDGRQPADRVRATGYDYSRVAENIAAGQPTPAEVVQGWMNSPGHRANILTPELTQIGIGIAHGGSYRIYWTQVFGTPLVRLPGVTYR</sequence>
<feature type="compositionally biased region" description="Pro residues" evidence="1">
    <location>
        <begin position="212"/>
        <end position="248"/>
    </location>
</feature>
<reference evidence="4 5" key="1">
    <citation type="submission" date="2024-06" db="EMBL/GenBank/DDBJ databases">
        <title>The Natural Products Discovery Center: Release of the First 8490 Sequenced Strains for Exploring Actinobacteria Biosynthetic Diversity.</title>
        <authorList>
            <person name="Kalkreuter E."/>
            <person name="Kautsar S.A."/>
            <person name="Yang D."/>
            <person name="Bader C.D."/>
            <person name="Teijaro C.N."/>
            <person name="Fluegel L."/>
            <person name="Davis C.M."/>
            <person name="Simpson J.R."/>
            <person name="Lauterbach L."/>
            <person name="Steele A.D."/>
            <person name="Gui C."/>
            <person name="Meng S."/>
            <person name="Li G."/>
            <person name="Viehrig K."/>
            <person name="Ye F."/>
            <person name="Su P."/>
            <person name="Kiefer A.F."/>
            <person name="Nichols A."/>
            <person name="Cepeda A.J."/>
            <person name="Yan W."/>
            <person name="Fan B."/>
            <person name="Jiang Y."/>
            <person name="Adhikari A."/>
            <person name="Zheng C.-J."/>
            <person name="Schuster L."/>
            <person name="Cowan T.M."/>
            <person name="Smanski M.J."/>
            <person name="Chevrette M.G."/>
            <person name="De Carvalho L.P.S."/>
            <person name="Shen B."/>
        </authorList>
    </citation>
    <scope>NUCLEOTIDE SEQUENCE [LARGE SCALE GENOMIC DNA]</scope>
    <source>
        <strain evidence="4 5">NPDC048946</strain>
    </source>
</reference>
<dbReference type="InterPro" id="IPR035940">
    <property type="entry name" value="CAP_sf"/>
</dbReference>
<proteinExistence type="predicted"/>
<dbReference type="Gene3D" id="3.40.33.10">
    <property type="entry name" value="CAP"/>
    <property type="match status" value="1"/>
</dbReference>
<organism evidence="4 5">
    <name type="scientific">Streptodolium elevatio</name>
    <dbReference type="NCBI Taxonomy" id="3157996"/>
    <lineage>
        <taxon>Bacteria</taxon>
        <taxon>Bacillati</taxon>
        <taxon>Actinomycetota</taxon>
        <taxon>Actinomycetes</taxon>
        <taxon>Kitasatosporales</taxon>
        <taxon>Streptomycetaceae</taxon>
        <taxon>Streptodolium</taxon>
    </lineage>
</organism>
<dbReference type="RefSeq" id="WP_358352282.1">
    <property type="nucleotide sequence ID" value="NZ_JBEZFP010000020.1"/>
</dbReference>
<evidence type="ECO:0000259" key="2">
    <source>
        <dbReference type="Pfam" id="PF00188"/>
    </source>
</evidence>
<dbReference type="InterPro" id="IPR014044">
    <property type="entry name" value="CAP_dom"/>
</dbReference>
<feature type="compositionally biased region" description="Pro residues" evidence="1">
    <location>
        <begin position="170"/>
        <end position="185"/>
    </location>
</feature>
<dbReference type="Pfam" id="PF02342">
    <property type="entry name" value="TerD"/>
    <property type="match status" value="1"/>
</dbReference>
<evidence type="ECO:0000259" key="3">
    <source>
        <dbReference type="Pfam" id="PF02342"/>
    </source>
</evidence>
<dbReference type="CDD" id="cd05379">
    <property type="entry name" value="CAP_bacterial"/>
    <property type="match status" value="1"/>
</dbReference>
<name>A0ABV3DFJ7_9ACTN</name>
<keyword evidence="5" id="KW-1185">Reference proteome</keyword>
<evidence type="ECO:0000313" key="4">
    <source>
        <dbReference type="EMBL" id="MEU8133987.1"/>
    </source>
</evidence>
<comment type="caution">
    <text evidence="4">The sequence shown here is derived from an EMBL/GenBank/DDBJ whole genome shotgun (WGS) entry which is preliminary data.</text>
</comment>
<dbReference type="SUPFAM" id="SSF55797">
    <property type="entry name" value="PR-1-like"/>
    <property type="match status" value="1"/>
</dbReference>
<feature type="domain" description="TerD" evidence="3">
    <location>
        <begin position="26"/>
        <end position="153"/>
    </location>
</feature>
<dbReference type="Proteomes" id="UP001551482">
    <property type="component" value="Unassembled WGS sequence"/>
</dbReference>
<dbReference type="PANTHER" id="PTHR31157">
    <property type="entry name" value="SCP DOMAIN-CONTAINING PROTEIN"/>
    <property type="match status" value="1"/>
</dbReference>
<accession>A0ABV3DFJ7</accession>
<gene>
    <name evidence="4" type="ORF">AB0C36_10790</name>
</gene>
<feature type="compositionally biased region" description="Pro residues" evidence="1">
    <location>
        <begin position="195"/>
        <end position="204"/>
    </location>
</feature>
<dbReference type="InterPro" id="IPR003325">
    <property type="entry name" value="TerD"/>
</dbReference>
<dbReference type="CDD" id="cd06974">
    <property type="entry name" value="TerD_like"/>
    <property type="match status" value="1"/>
</dbReference>
<evidence type="ECO:0000256" key="1">
    <source>
        <dbReference type="SAM" id="MobiDB-lite"/>
    </source>
</evidence>
<dbReference type="Pfam" id="PF00188">
    <property type="entry name" value="CAP"/>
    <property type="match status" value="1"/>
</dbReference>
<dbReference type="EMBL" id="JBEZFP010000020">
    <property type="protein sequence ID" value="MEU8133987.1"/>
    <property type="molecule type" value="Genomic_DNA"/>
</dbReference>
<dbReference type="PANTHER" id="PTHR31157:SF1">
    <property type="entry name" value="SCP DOMAIN-CONTAINING PROTEIN"/>
    <property type="match status" value="1"/>
</dbReference>
<feature type="domain" description="SCP" evidence="2">
    <location>
        <begin position="261"/>
        <end position="376"/>
    </location>
</feature>
<dbReference type="Gene3D" id="2.60.60.30">
    <property type="entry name" value="sav2460 like domains"/>
    <property type="match status" value="1"/>
</dbReference>
<protein>
    <submittedName>
        <fullName evidence="4">CAP domain-containing protein</fullName>
    </submittedName>
</protein>
<feature type="region of interest" description="Disordered" evidence="1">
    <location>
        <begin position="163"/>
        <end position="248"/>
    </location>
</feature>